<dbReference type="Pfam" id="PF19268">
    <property type="entry name" value="CIS_TMP"/>
    <property type="match status" value="2"/>
</dbReference>
<dbReference type="InterPro" id="IPR045538">
    <property type="entry name" value="CIS_TMP"/>
</dbReference>
<proteinExistence type="predicted"/>
<accession>A0A8S5N540</accession>
<dbReference type="EMBL" id="BK015063">
    <property type="protein sequence ID" value="DAD89556.1"/>
    <property type="molecule type" value="Genomic_DNA"/>
</dbReference>
<sequence>MITINHLSFDFVTADEPFAHNLYVDWDSFCHACIEKVVDECFSAYDKDKVLYEIERLDLDLGVIPEDDFYKEFPFRLREELLKSLPMWNIQSESQKKKTEAYRLENLLFYLEHGYQKAEWMDADFNLTEELEWAVVQPEVYTEKIIPLCLSKEHVLRRVLWQTDDETILLHIYTISLFRPSVSLYEKRRFLGMLLDTNPAIPIRFIHEAKDDMQLHDMAELLDTLSVRQIMVTETREHAEVDLPPYWHYLYEWLVRYYPFDGLAIFGGKNEFIRHLHHRLLTFIRKRNYSFYLSKEDLTVGFLLEVFGQTYYKEVLNAIYDLQPLQADGSPVYDGYLNRELYRMFLRLSLLRLPAATQLFHLLDVAALTVFLKDSHRSNVDKRMLLTLLAKERPAFFIEWLRTEAIKEVDLVTFIAEATNDATINRLLASVSFTAIERVAEITAYLQNFIKRTGLLNGIPETLLSLAMHKAVLLWIGNSYSNLSEPESIRQLLRLISWEITGNDNEEVIEVWLVELYISEKEGKQSNLLLNTGIYTGHSVQIDFKEWLQLSKKDSDTIQMLLESHWNSLDGFISWLEDTSVSTDRKRELLRKSVVEKPQKWISLLHKLPEASKAVSLVAGYLSIRSMLQGMGKTCFHQAAVLSQTVEWLGYKANDFPFLTRGNITLSSALPQALLLYMQDKDTLGGRTLTEQEAIQKFLSFLYLVYTGKSDYRNNVEWTGLSNQIVAKANRNNVQNLENKDVAENKEITRNKEIGELSDITQPEIIRKRWLRDYLCCRPKELLDYIRLSITQNIIPLDKWLEWLDINDWMRLVASLSLSNAELLQQITDCLLENSQAGEIDLRTALAAYIIENHLETYMYNNRNETIHSFVQSLPFKNKKEMDLKVEEVLKIMENYPKEEMQTGVSENFHVNNAGLCLFAPWLLRLMQLCDLLDEQRKSFKSDLSRLHAVFLLQYLTCSQEREYAETELVFNRMLVGLPMHLPLPKRLELTAKEKEMADSMLEGVKSNWTHMRNTSMAGFQQNFIVRGGQLVQEDERWLLTVEDRSIDILLDSIPWPFKQIHLPWLKKNLQVHWREK</sequence>
<evidence type="ECO:0000313" key="1">
    <source>
        <dbReference type="EMBL" id="DAD89556.1"/>
    </source>
</evidence>
<name>A0A8S5N540_9CAUD</name>
<reference evidence="1" key="1">
    <citation type="journal article" date="2021" name="Proc. Natl. Acad. Sci. U.S.A.">
        <title>A Catalog of Tens of Thousands of Viruses from Human Metagenomes Reveals Hidden Associations with Chronic Diseases.</title>
        <authorList>
            <person name="Tisza M.J."/>
            <person name="Buck C.B."/>
        </authorList>
    </citation>
    <scope>NUCLEOTIDE SEQUENCE</scope>
    <source>
        <strain evidence="1">CtU4n16</strain>
    </source>
</reference>
<organism evidence="1">
    <name type="scientific">Myoviridae sp. ctU4n16</name>
    <dbReference type="NCBI Taxonomy" id="2826658"/>
    <lineage>
        <taxon>Viruses</taxon>
        <taxon>Duplodnaviria</taxon>
        <taxon>Heunggongvirae</taxon>
        <taxon>Uroviricota</taxon>
        <taxon>Caudoviricetes</taxon>
    </lineage>
</organism>
<protein>
    <submittedName>
        <fullName evidence="1">Uncharacterized protein</fullName>
    </submittedName>
</protein>